<evidence type="ECO:0000256" key="1">
    <source>
        <dbReference type="ARBA" id="ARBA00009437"/>
    </source>
</evidence>
<dbReference type="CDD" id="cd08432">
    <property type="entry name" value="PBP2_GcdR_TrpI_HvrB_AmpR_like"/>
    <property type="match status" value="1"/>
</dbReference>
<dbReference type="InterPro" id="IPR036390">
    <property type="entry name" value="WH_DNA-bd_sf"/>
</dbReference>
<dbReference type="SUPFAM" id="SSF46785">
    <property type="entry name" value="Winged helix' DNA-binding domain"/>
    <property type="match status" value="1"/>
</dbReference>
<name>A0ABY5GND4_9GAMM</name>
<evidence type="ECO:0000313" key="7">
    <source>
        <dbReference type="Proteomes" id="UP001057998"/>
    </source>
</evidence>
<feature type="domain" description="HTH lysR-type" evidence="5">
    <location>
        <begin position="12"/>
        <end position="69"/>
    </location>
</feature>
<dbReference type="SUPFAM" id="SSF53850">
    <property type="entry name" value="Periplasmic binding protein-like II"/>
    <property type="match status" value="1"/>
</dbReference>
<reference evidence="6" key="1">
    <citation type="submission" date="2022-07" db="EMBL/GenBank/DDBJ databases">
        <title>Genome sequencing of Photobacterium atrarenae GJH2-4.</title>
        <authorList>
            <person name="Park S.-J."/>
        </authorList>
    </citation>
    <scope>NUCLEOTIDE SEQUENCE</scope>
    <source>
        <strain evidence="6">GJH2-4</strain>
    </source>
</reference>
<dbReference type="PANTHER" id="PTHR30537">
    <property type="entry name" value="HTH-TYPE TRANSCRIPTIONAL REGULATOR"/>
    <property type="match status" value="1"/>
</dbReference>
<keyword evidence="7" id="KW-1185">Reference proteome</keyword>
<organism evidence="6 7">
    <name type="scientific">Photobacterium atrarenae</name>
    <dbReference type="NCBI Taxonomy" id="865757"/>
    <lineage>
        <taxon>Bacteria</taxon>
        <taxon>Pseudomonadati</taxon>
        <taxon>Pseudomonadota</taxon>
        <taxon>Gammaproteobacteria</taxon>
        <taxon>Vibrionales</taxon>
        <taxon>Vibrionaceae</taxon>
        <taxon>Photobacterium</taxon>
    </lineage>
</organism>
<dbReference type="InterPro" id="IPR058163">
    <property type="entry name" value="LysR-type_TF_proteobact-type"/>
</dbReference>
<dbReference type="InterPro" id="IPR000847">
    <property type="entry name" value="LysR_HTH_N"/>
</dbReference>
<dbReference type="InterPro" id="IPR005119">
    <property type="entry name" value="LysR_subst-bd"/>
</dbReference>
<evidence type="ECO:0000259" key="5">
    <source>
        <dbReference type="PROSITE" id="PS50931"/>
    </source>
</evidence>
<evidence type="ECO:0000313" key="6">
    <source>
        <dbReference type="EMBL" id="UTV30600.1"/>
    </source>
</evidence>
<keyword evidence="2" id="KW-0805">Transcription regulation</keyword>
<dbReference type="InterPro" id="IPR036388">
    <property type="entry name" value="WH-like_DNA-bd_sf"/>
</dbReference>
<gene>
    <name evidence="6" type="ORF">NNL38_18730</name>
</gene>
<proteinExistence type="inferred from homology"/>
<dbReference type="Gene3D" id="3.40.190.10">
    <property type="entry name" value="Periplasmic binding protein-like II"/>
    <property type="match status" value="2"/>
</dbReference>
<dbReference type="Pfam" id="PF00126">
    <property type="entry name" value="HTH_1"/>
    <property type="match status" value="1"/>
</dbReference>
<dbReference type="Pfam" id="PF03466">
    <property type="entry name" value="LysR_substrate"/>
    <property type="match status" value="1"/>
</dbReference>
<dbReference type="PANTHER" id="PTHR30537:SF74">
    <property type="entry name" value="HTH-TYPE TRANSCRIPTIONAL REGULATOR TRPI"/>
    <property type="match status" value="1"/>
</dbReference>
<dbReference type="Gene3D" id="1.10.10.10">
    <property type="entry name" value="Winged helix-like DNA-binding domain superfamily/Winged helix DNA-binding domain"/>
    <property type="match status" value="1"/>
</dbReference>
<evidence type="ECO:0000256" key="4">
    <source>
        <dbReference type="ARBA" id="ARBA00023163"/>
    </source>
</evidence>
<accession>A0ABY5GND4</accession>
<dbReference type="PROSITE" id="PS50931">
    <property type="entry name" value="HTH_LYSR"/>
    <property type="match status" value="1"/>
</dbReference>
<protein>
    <submittedName>
        <fullName evidence="6">LysR substrate-binding domain-containing protein</fullName>
    </submittedName>
</protein>
<evidence type="ECO:0000256" key="3">
    <source>
        <dbReference type="ARBA" id="ARBA00023125"/>
    </source>
</evidence>
<evidence type="ECO:0000256" key="2">
    <source>
        <dbReference type="ARBA" id="ARBA00023015"/>
    </source>
</evidence>
<keyword evidence="4" id="KW-0804">Transcription</keyword>
<dbReference type="Proteomes" id="UP001057998">
    <property type="component" value="Chromosome 2"/>
</dbReference>
<dbReference type="EMBL" id="CP101509">
    <property type="protein sequence ID" value="UTV30600.1"/>
    <property type="molecule type" value="Genomic_DNA"/>
</dbReference>
<dbReference type="RefSeq" id="WP_255391961.1">
    <property type="nucleotide sequence ID" value="NZ_CP101509.1"/>
</dbReference>
<comment type="similarity">
    <text evidence="1">Belongs to the LysR transcriptional regulatory family.</text>
</comment>
<keyword evidence="3" id="KW-0238">DNA-binding</keyword>
<sequence length="315" mass="36366">MSNANDGHTRMPPLHGLYYFHQAAQLGSFKAAAEHLFVTAAAISQQIRLLEEWLETPLFYRQHRKITLTPEGQTLFEHTQQGFTAIQNGLWLLNQDPEPQRLSLSTLPSFSQHWLVPRMNTFREEHPDLSVLVESKTELQTFAQSSIDLCIRYGEGRYTDLTSQWLMDDLLYPVCHPLYQEQHQIYTIDDLQRVHLIGDIWPDMDWQRWLTLVGVKGGTTALAYDGANYVLEGALSVQGVALARHTLAQRYLKEGKLVRIDNIAVKPTFRYHLCAPQGYFRRRKVIAFCDWIRRQAEAFRQTLPADLTIIEATSR</sequence>